<evidence type="ECO:0000313" key="2">
    <source>
        <dbReference type="Proteomes" id="UP000664534"/>
    </source>
</evidence>
<proteinExistence type="predicted"/>
<dbReference type="InterPro" id="IPR053178">
    <property type="entry name" value="Osmoadaptation_assoc"/>
</dbReference>
<dbReference type="InterPro" id="IPR021858">
    <property type="entry name" value="Fun_TF"/>
</dbReference>
<dbReference type="EMBL" id="CAJPDT010000084">
    <property type="protein sequence ID" value="CAF9935508.1"/>
    <property type="molecule type" value="Genomic_DNA"/>
</dbReference>
<protein>
    <submittedName>
        <fullName evidence="1">Uncharacterized protein</fullName>
    </submittedName>
</protein>
<dbReference type="Proteomes" id="UP000664534">
    <property type="component" value="Unassembled WGS sequence"/>
</dbReference>
<sequence length="466" mass="52297">MVSFAKTTEIQRRRLPDDRKPVIASMSLQPGNAAAFESQLLSTFWEHHIPQQSVQAGCQCLWLQEALGLPDPSPALRLALKAVAMTRLGWLYRDNTLVLHGRVLYGQALQDTQKALYDERSMWRDETLATGNILALYEFCEPTNDSVAGWSSHTNGVTRLILLRGPNRHRSPFGRALLEAIRFSAMIQAVVNREASPLDKYEWCTRPPVQTQKGQDPMRNSSQRLYDHGFTLAALFEEIDNANLLSPETTIPLLTRYLRRCCAMDAKFNLWYQALTRESPAPLYWLTPPNEDSHHNAAAPTNRRPFSFPDLRTASAIITFWGCKLALSNTMAIICASVLSPNSDNRRKDDPRSFAALEETARRLLIQHGDTGRLENATNIMRSMPYCLHDSMGFLGSQKSLFALRAALSSLRGSPGEELDGCIRVYQEMVERKGLGHARQVWKVNAKHGEEAGKGMDAMHVPGHGQ</sequence>
<name>A0A8H3G2M7_9LECA</name>
<accession>A0A8H3G2M7</accession>
<dbReference type="PANTHER" id="PTHR38111">
    <property type="entry name" value="ZN(2)-C6 FUNGAL-TYPE DOMAIN-CONTAINING PROTEIN-RELATED"/>
    <property type="match status" value="1"/>
</dbReference>
<keyword evidence="2" id="KW-1185">Reference proteome</keyword>
<comment type="caution">
    <text evidence="1">The sequence shown here is derived from an EMBL/GenBank/DDBJ whole genome shotgun (WGS) entry which is preliminary data.</text>
</comment>
<dbReference type="OrthoDB" id="4491390at2759"/>
<evidence type="ECO:0000313" key="1">
    <source>
        <dbReference type="EMBL" id="CAF9935508.1"/>
    </source>
</evidence>
<organism evidence="1 2">
    <name type="scientific">Imshaugia aleurites</name>
    <dbReference type="NCBI Taxonomy" id="172621"/>
    <lineage>
        <taxon>Eukaryota</taxon>
        <taxon>Fungi</taxon>
        <taxon>Dikarya</taxon>
        <taxon>Ascomycota</taxon>
        <taxon>Pezizomycotina</taxon>
        <taxon>Lecanoromycetes</taxon>
        <taxon>OSLEUM clade</taxon>
        <taxon>Lecanoromycetidae</taxon>
        <taxon>Lecanorales</taxon>
        <taxon>Lecanorineae</taxon>
        <taxon>Parmeliaceae</taxon>
        <taxon>Imshaugia</taxon>
    </lineage>
</organism>
<gene>
    <name evidence="1" type="ORF">IMSHALPRED_010251</name>
</gene>
<dbReference type="Pfam" id="PF11951">
    <property type="entry name" value="Fungal_trans_2"/>
    <property type="match status" value="1"/>
</dbReference>
<dbReference type="AlphaFoldDB" id="A0A8H3G2M7"/>
<reference evidence="1" key="1">
    <citation type="submission" date="2021-03" db="EMBL/GenBank/DDBJ databases">
        <authorList>
            <person name="Tagirdzhanova G."/>
        </authorList>
    </citation>
    <scope>NUCLEOTIDE SEQUENCE</scope>
</reference>